<evidence type="ECO:0000256" key="1">
    <source>
        <dbReference type="SAM" id="Phobius"/>
    </source>
</evidence>
<proteinExistence type="predicted"/>
<protein>
    <submittedName>
        <fullName evidence="2">Uncharacterized protein</fullName>
    </submittedName>
</protein>
<keyword evidence="1" id="KW-1133">Transmembrane helix</keyword>
<feature type="transmembrane region" description="Helical" evidence="1">
    <location>
        <begin position="114"/>
        <end position="138"/>
    </location>
</feature>
<name>A0A8B6GBM9_MYTGA</name>
<dbReference type="EMBL" id="UYJE01008163">
    <property type="protein sequence ID" value="VDI61665.1"/>
    <property type="molecule type" value="Genomic_DNA"/>
</dbReference>
<feature type="non-terminal residue" evidence="2">
    <location>
        <position position="147"/>
    </location>
</feature>
<comment type="caution">
    <text evidence="2">The sequence shown here is derived from an EMBL/GenBank/DDBJ whole genome shotgun (WGS) entry which is preliminary data.</text>
</comment>
<dbReference type="Proteomes" id="UP000596742">
    <property type="component" value="Unassembled WGS sequence"/>
</dbReference>
<dbReference type="OrthoDB" id="6157674at2759"/>
<gene>
    <name evidence="2" type="ORF">MGAL_10B056707</name>
</gene>
<organism evidence="2 3">
    <name type="scientific">Mytilus galloprovincialis</name>
    <name type="common">Mediterranean mussel</name>
    <dbReference type="NCBI Taxonomy" id="29158"/>
    <lineage>
        <taxon>Eukaryota</taxon>
        <taxon>Metazoa</taxon>
        <taxon>Spiralia</taxon>
        <taxon>Lophotrochozoa</taxon>
        <taxon>Mollusca</taxon>
        <taxon>Bivalvia</taxon>
        <taxon>Autobranchia</taxon>
        <taxon>Pteriomorphia</taxon>
        <taxon>Mytilida</taxon>
        <taxon>Mytiloidea</taxon>
        <taxon>Mytilidae</taxon>
        <taxon>Mytilinae</taxon>
        <taxon>Mytilus</taxon>
    </lineage>
</organism>
<dbReference type="AlphaFoldDB" id="A0A8B6GBM9"/>
<evidence type="ECO:0000313" key="2">
    <source>
        <dbReference type="EMBL" id="VDI61665.1"/>
    </source>
</evidence>
<accession>A0A8B6GBM9</accession>
<keyword evidence="1" id="KW-0472">Membrane</keyword>
<sequence length="147" mass="16272">KIAVTTAGGVSADWHFNTEVSIPDGCNIPFQQTTTIVGESTQENQVCKCPCSRVPNNKWLYLKNLNLTMDEIRVILTDELENLRKNLTIDKTNTSAYLRTKISAPDNRPSAKSIGAVGVLFLVTIAVLIFGSDIINLFKAAQQLYKR</sequence>
<keyword evidence="1" id="KW-0812">Transmembrane</keyword>
<reference evidence="2" key="1">
    <citation type="submission" date="2018-11" db="EMBL/GenBank/DDBJ databases">
        <authorList>
            <person name="Alioto T."/>
            <person name="Alioto T."/>
        </authorList>
    </citation>
    <scope>NUCLEOTIDE SEQUENCE</scope>
</reference>
<evidence type="ECO:0000313" key="3">
    <source>
        <dbReference type="Proteomes" id="UP000596742"/>
    </source>
</evidence>
<keyword evidence="3" id="KW-1185">Reference proteome</keyword>